<protein>
    <recommendedName>
        <fullName evidence="2">GOLD domain-containing protein</fullName>
    </recommendedName>
</protein>
<dbReference type="AlphaFoldDB" id="A0A0C2JGH4"/>
<dbReference type="Proteomes" id="UP000031668">
    <property type="component" value="Unassembled WGS sequence"/>
</dbReference>
<comment type="caution">
    <text evidence="3">The sequence shown here is derived from an EMBL/GenBank/DDBJ whole genome shotgun (WGS) entry which is preliminary data.</text>
</comment>
<dbReference type="SMART" id="SM01190">
    <property type="entry name" value="EMP24_GP25L"/>
    <property type="match status" value="1"/>
</dbReference>
<keyword evidence="1" id="KW-0812">Transmembrane</keyword>
<evidence type="ECO:0000256" key="1">
    <source>
        <dbReference type="SAM" id="Phobius"/>
    </source>
</evidence>
<dbReference type="OrthoDB" id="10037706at2759"/>
<reference evidence="3 4" key="1">
    <citation type="journal article" date="2014" name="Genome Biol. Evol.">
        <title>The genome of the myxosporean Thelohanellus kitauei shows adaptations to nutrient acquisition within its fish host.</title>
        <authorList>
            <person name="Yang Y."/>
            <person name="Xiong J."/>
            <person name="Zhou Z."/>
            <person name="Huo F."/>
            <person name="Miao W."/>
            <person name="Ran C."/>
            <person name="Liu Y."/>
            <person name="Zhang J."/>
            <person name="Feng J."/>
            <person name="Wang M."/>
            <person name="Wang M."/>
            <person name="Wang L."/>
            <person name="Yao B."/>
        </authorList>
    </citation>
    <scope>NUCLEOTIDE SEQUENCE [LARGE SCALE GENOMIC DNA]</scope>
    <source>
        <strain evidence="3">Wuqing</strain>
    </source>
</reference>
<keyword evidence="1" id="KW-1133">Transmembrane helix</keyword>
<feature type="transmembrane region" description="Helical" evidence="1">
    <location>
        <begin position="161"/>
        <end position="183"/>
    </location>
</feature>
<name>A0A0C2JGH4_THEKT</name>
<keyword evidence="4" id="KW-1185">Reference proteome</keyword>
<organism evidence="3 4">
    <name type="scientific">Thelohanellus kitauei</name>
    <name type="common">Myxosporean</name>
    <dbReference type="NCBI Taxonomy" id="669202"/>
    <lineage>
        <taxon>Eukaryota</taxon>
        <taxon>Metazoa</taxon>
        <taxon>Cnidaria</taxon>
        <taxon>Myxozoa</taxon>
        <taxon>Myxosporea</taxon>
        <taxon>Bivalvulida</taxon>
        <taxon>Platysporina</taxon>
        <taxon>Myxobolidae</taxon>
        <taxon>Thelohanellus</taxon>
    </lineage>
</organism>
<evidence type="ECO:0000313" key="4">
    <source>
        <dbReference type="Proteomes" id="UP000031668"/>
    </source>
</evidence>
<gene>
    <name evidence="3" type="ORF">RF11_06777</name>
</gene>
<dbReference type="Pfam" id="PF01105">
    <property type="entry name" value="EMP24_GP25L"/>
    <property type="match status" value="1"/>
</dbReference>
<sequence>MEMEEDDYDLNDFINEREYYYIFFLERNVEHCYSENMDAGSEFNFEVESADGFEGSVYVRIDAPNSVSKRYDLLDQIVDRYTIDESGILRFCFYAHSNRKIWMYYSIYGSMPSNTTNSDLTRLNHLLKDVHQYLSGNSRQINTLIHQSFIHVNLLLQKHRVIFYFSSLICVAIILSSMGQVYMVKKLFYSN</sequence>
<feature type="domain" description="GOLD" evidence="2">
    <location>
        <begin position="20"/>
        <end position="189"/>
    </location>
</feature>
<accession>A0A0C2JGH4</accession>
<evidence type="ECO:0000313" key="3">
    <source>
        <dbReference type="EMBL" id="KII68333.1"/>
    </source>
</evidence>
<keyword evidence="1" id="KW-0472">Membrane</keyword>
<dbReference type="InterPro" id="IPR009038">
    <property type="entry name" value="GOLD_dom"/>
</dbReference>
<dbReference type="EMBL" id="JWZT01002870">
    <property type="protein sequence ID" value="KII68333.1"/>
    <property type="molecule type" value="Genomic_DNA"/>
</dbReference>
<proteinExistence type="predicted"/>
<evidence type="ECO:0000259" key="2">
    <source>
        <dbReference type="SMART" id="SM01190"/>
    </source>
</evidence>